<evidence type="ECO:0000313" key="4">
    <source>
        <dbReference type="Proteomes" id="UP001156691"/>
    </source>
</evidence>
<evidence type="ECO:0000313" key="3">
    <source>
        <dbReference type="EMBL" id="GLQ54760.1"/>
    </source>
</evidence>
<reference evidence="4" key="1">
    <citation type="journal article" date="2019" name="Int. J. Syst. Evol. Microbiol.">
        <title>The Global Catalogue of Microorganisms (GCM) 10K type strain sequencing project: providing services to taxonomists for standard genome sequencing and annotation.</title>
        <authorList>
            <consortium name="The Broad Institute Genomics Platform"/>
            <consortium name="The Broad Institute Genome Sequencing Center for Infectious Disease"/>
            <person name="Wu L."/>
            <person name="Ma J."/>
        </authorList>
    </citation>
    <scope>NUCLEOTIDE SEQUENCE [LARGE SCALE GENOMIC DNA]</scope>
    <source>
        <strain evidence="4">NBRC 112416</strain>
    </source>
</reference>
<dbReference type="InterPro" id="IPR013785">
    <property type="entry name" value="Aldolase_TIM"/>
</dbReference>
<comment type="similarity">
    <text evidence="2">Belongs to the DapA family.</text>
</comment>
<dbReference type="PIRSF" id="PIRSF001365">
    <property type="entry name" value="DHDPS"/>
    <property type="match status" value="1"/>
</dbReference>
<sequence>MTVTWKGVIPALMTEMHKDGRLDLEATARHAESCIAAGCEGLVMLGTLGENSSLSLDEKEQVVRTAVEAANGRVPVLAGIAEYTTDLAIATSKRMGAAGAAGLMVLPAMVYQQDSREAITHFRAVARAVDLPVMIYNNHVAYKVDLSPEDFAELADEKTIVAVKESSHDSRRMTDMVNVLGDRYKLFCGVDDLALENILFGAVGWVSGLVNSFPREGVALFRAASEGRLEEALALYRWFMPLLHLDTEVKLVQYIKLVNQMTGEGAEWVRAPRLTLIGEERARVEALVNKALETRPTLKAAA</sequence>
<dbReference type="EMBL" id="BSNS01000009">
    <property type="protein sequence ID" value="GLQ54760.1"/>
    <property type="molecule type" value="Genomic_DNA"/>
</dbReference>
<dbReference type="PANTHER" id="PTHR12128">
    <property type="entry name" value="DIHYDRODIPICOLINATE SYNTHASE"/>
    <property type="match status" value="1"/>
</dbReference>
<keyword evidence="1 2" id="KW-0456">Lyase</keyword>
<comment type="caution">
    <text evidence="3">The sequence shown here is derived from an EMBL/GenBank/DDBJ whole genome shotgun (WGS) entry which is preliminary data.</text>
</comment>
<proteinExistence type="inferred from homology"/>
<name>A0ABQ5W557_9HYPH</name>
<accession>A0ABQ5W557</accession>
<evidence type="ECO:0000256" key="2">
    <source>
        <dbReference type="PIRNR" id="PIRNR001365"/>
    </source>
</evidence>
<dbReference type="SMART" id="SM01130">
    <property type="entry name" value="DHDPS"/>
    <property type="match status" value="1"/>
</dbReference>
<organism evidence="3 4">
    <name type="scientific">Devosia nitrariae</name>
    <dbReference type="NCBI Taxonomy" id="2071872"/>
    <lineage>
        <taxon>Bacteria</taxon>
        <taxon>Pseudomonadati</taxon>
        <taxon>Pseudomonadota</taxon>
        <taxon>Alphaproteobacteria</taxon>
        <taxon>Hyphomicrobiales</taxon>
        <taxon>Devosiaceae</taxon>
        <taxon>Devosia</taxon>
    </lineage>
</organism>
<dbReference type="PANTHER" id="PTHR12128:SF72">
    <property type="entry name" value="DIHYDRODIPICOLINATE SYNTHASE"/>
    <property type="match status" value="1"/>
</dbReference>
<dbReference type="Gene3D" id="3.20.20.70">
    <property type="entry name" value="Aldolase class I"/>
    <property type="match status" value="1"/>
</dbReference>
<keyword evidence="4" id="KW-1185">Reference proteome</keyword>
<protein>
    <submittedName>
        <fullName evidence="3">Dihydrodipicolinate synthase family protein</fullName>
    </submittedName>
</protein>
<dbReference type="PRINTS" id="PR00146">
    <property type="entry name" value="DHPICSNTHASE"/>
</dbReference>
<dbReference type="RefSeq" id="WP_284340207.1">
    <property type="nucleotide sequence ID" value="NZ_BSNS01000009.1"/>
</dbReference>
<dbReference type="Proteomes" id="UP001156691">
    <property type="component" value="Unassembled WGS sequence"/>
</dbReference>
<dbReference type="CDD" id="cd00408">
    <property type="entry name" value="DHDPS-like"/>
    <property type="match status" value="1"/>
</dbReference>
<dbReference type="Pfam" id="PF00701">
    <property type="entry name" value="DHDPS"/>
    <property type="match status" value="1"/>
</dbReference>
<evidence type="ECO:0000256" key="1">
    <source>
        <dbReference type="ARBA" id="ARBA00023239"/>
    </source>
</evidence>
<dbReference type="InterPro" id="IPR002220">
    <property type="entry name" value="DapA-like"/>
</dbReference>
<gene>
    <name evidence="3" type="ORF">GCM10010862_20190</name>
</gene>
<dbReference type="SUPFAM" id="SSF51569">
    <property type="entry name" value="Aldolase"/>
    <property type="match status" value="1"/>
</dbReference>